<reference evidence="2 3" key="1">
    <citation type="journal article" date="2014" name="Genome Biol. Evol.">
        <title>The secreted proteins of Achlya hypogyna and Thraustotheca clavata identify the ancestral oomycete secretome and reveal gene acquisitions by horizontal gene transfer.</title>
        <authorList>
            <person name="Misner I."/>
            <person name="Blouin N."/>
            <person name="Leonard G."/>
            <person name="Richards T.A."/>
            <person name="Lane C.E."/>
        </authorList>
    </citation>
    <scope>NUCLEOTIDE SEQUENCE [LARGE SCALE GENOMIC DNA]</scope>
    <source>
        <strain evidence="2 3">ATCC 48635</strain>
    </source>
</reference>
<keyword evidence="1" id="KW-1133">Transmembrane helix</keyword>
<evidence type="ECO:0000313" key="3">
    <source>
        <dbReference type="Proteomes" id="UP000243579"/>
    </source>
</evidence>
<dbReference type="Proteomes" id="UP000243579">
    <property type="component" value="Unassembled WGS sequence"/>
</dbReference>
<comment type="caution">
    <text evidence="2">The sequence shown here is derived from an EMBL/GenBank/DDBJ whole genome shotgun (WGS) entry which is preliminary data.</text>
</comment>
<organism evidence="2 3">
    <name type="scientific">Achlya hypogyna</name>
    <name type="common">Oomycete</name>
    <name type="synonym">Protoachlya hypogyna</name>
    <dbReference type="NCBI Taxonomy" id="1202772"/>
    <lineage>
        <taxon>Eukaryota</taxon>
        <taxon>Sar</taxon>
        <taxon>Stramenopiles</taxon>
        <taxon>Oomycota</taxon>
        <taxon>Saprolegniomycetes</taxon>
        <taxon>Saprolegniales</taxon>
        <taxon>Achlyaceae</taxon>
        <taxon>Achlya</taxon>
    </lineage>
</organism>
<protein>
    <submittedName>
        <fullName evidence="2">Uncharacterized protein</fullName>
    </submittedName>
</protein>
<dbReference type="EMBL" id="JNBR01003059">
    <property type="protein sequence ID" value="OQR80436.1"/>
    <property type="molecule type" value="Genomic_DNA"/>
</dbReference>
<gene>
    <name evidence="2" type="ORF">ACHHYP_20878</name>
</gene>
<feature type="transmembrane region" description="Helical" evidence="1">
    <location>
        <begin position="6"/>
        <end position="27"/>
    </location>
</feature>
<keyword evidence="3" id="KW-1185">Reference proteome</keyword>
<accession>A0A1V9Y3V6</accession>
<sequence length="67" mass="7283">MLHHPPFGIGMALTLLYLVFAAIVAACTHTLTSIANQSVVAGLLVQAFTYNHTECISHLDTSNMVRR</sequence>
<proteinExistence type="predicted"/>
<keyword evidence="1" id="KW-0472">Membrane</keyword>
<dbReference type="AlphaFoldDB" id="A0A1V9Y3V6"/>
<name>A0A1V9Y3V6_ACHHY</name>
<evidence type="ECO:0000256" key="1">
    <source>
        <dbReference type="SAM" id="Phobius"/>
    </source>
</evidence>
<keyword evidence="1" id="KW-0812">Transmembrane</keyword>
<evidence type="ECO:0000313" key="2">
    <source>
        <dbReference type="EMBL" id="OQR80436.1"/>
    </source>
</evidence>